<comment type="caution">
    <text evidence="3">The sequence shown here is derived from an EMBL/GenBank/DDBJ whole genome shotgun (WGS) entry which is preliminary data.</text>
</comment>
<dbReference type="Proteomes" id="UP001612741">
    <property type="component" value="Unassembled WGS sequence"/>
</dbReference>
<reference evidence="3 4" key="1">
    <citation type="submission" date="2024-10" db="EMBL/GenBank/DDBJ databases">
        <title>The Natural Products Discovery Center: Release of the First 8490 Sequenced Strains for Exploring Actinobacteria Biosynthetic Diversity.</title>
        <authorList>
            <person name="Kalkreuter E."/>
            <person name="Kautsar S.A."/>
            <person name="Yang D."/>
            <person name="Bader C.D."/>
            <person name="Teijaro C.N."/>
            <person name="Fluegel L."/>
            <person name="Davis C.M."/>
            <person name="Simpson J.R."/>
            <person name="Lauterbach L."/>
            <person name="Steele A.D."/>
            <person name="Gui C."/>
            <person name="Meng S."/>
            <person name="Li G."/>
            <person name="Viehrig K."/>
            <person name="Ye F."/>
            <person name="Su P."/>
            <person name="Kiefer A.F."/>
            <person name="Nichols A."/>
            <person name="Cepeda A.J."/>
            <person name="Yan W."/>
            <person name="Fan B."/>
            <person name="Jiang Y."/>
            <person name="Adhikari A."/>
            <person name="Zheng C.-J."/>
            <person name="Schuster L."/>
            <person name="Cowan T.M."/>
            <person name="Smanski M.J."/>
            <person name="Chevrette M.G."/>
            <person name="De Carvalho L.P.S."/>
            <person name="Shen B."/>
        </authorList>
    </citation>
    <scope>NUCLEOTIDE SEQUENCE [LARGE SCALE GENOMIC DNA]</scope>
    <source>
        <strain evidence="3 4">NPDC050545</strain>
    </source>
</reference>
<dbReference type="RefSeq" id="WP_397089957.1">
    <property type="nucleotide sequence ID" value="NZ_JBITGY010000014.1"/>
</dbReference>
<dbReference type="SUPFAM" id="SSF53474">
    <property type="entry name" value="alpha/beta-Hydrolases"/>
    <property type="match status" value="1"/>
</dbReference>
<dbReference type="GO" id="GO:0016787">
    <property type="term" value="F:hydrolase activity"/>
    <property type="evidence" value="ECO:0007669"/>
    <property type="project" value="UniProtKB-KW"/>
</dbReference>
<name>A0ABW7Z7P1_9ACTN</name>
<feature type="transmembrane region" description="Helical" evidence="1">
    <location>
        <begin position="6"/>
        <end position="26"/>
    </location>
</feature>
<sequence length="260" mass="27298">MIKTVLLSVVAVLGVALLLAGLLWLFQRRLIYLPDARPVPAAAAILPGARDVTLTTADGLRLGAWYVPGRRDVTVLVMGGNAGNRWYRAPLAAALAREGFAVLLMDYRGYGGNAGSPTEEGLALDAEAARQAVSGKVIYYGESLGAAVATRLATKVPPDGLLLRSPFTDLADAGRHAYPFLPVRPLLRDTFPVKAQLRTVHAPITIVYGSADTIVPPALSRSAAPPGAVLVEVPGAGHNDQTLLDGPELMAAVVDLAQRV</sequence>
<dbReference type="PANTHER" id="PTHR12277">
    <property type="entry name" value="ALPHA/BETA HYDROLASE DOMAIN-CONTAINING PROTEIN"/>
    <property type="match status" value="1"/>
</dbReference>
<proteinExistence type="predicted"/>
<dbReference type="Pfam" id="PF12146">
    <property type="entry name" value="Hydrolase_4"/>
    <property type="match status" value="1"/>
</dbReference>
<accession>A0ABW7Z7P1</accession>
<dbReference type="Gene3D" id="3.40.50.1820">
    <property type="entry name" value="alpha/beta hydrolase"/>
    <property type="match status" value="1"/>
</dbReference>
<keyword evidence="1" id="KW-1133">Transmembrane helix</keyword>
<keyword evidence="4" id="KW-1185">Reference proteome</keyword>
<keyword evidence="3" id="KW-0378">Hydrolase</keyword>
<organism evidence="3 4">
    <name type="scientific">Nonomuraea typhae</name>
    <dbReference type="NCBI Taxonomy" id="2603600"/>
    <lineage>
        <taxon>Bacteria</taxon>
        <taxon>Bacillati</taxon>
        <taxon>Actinomycetota</taxon>
        <taxon>Actinomycetes</taxon>
        <taxon>Streptosporangiales</taxon>
        <taxon>Streptosporangiaceae</taxon>
        <taxon>Nonomuraea</taxon>
    </lineage>
</organism>
<dbReference type="EMBL" id="JBITGY010000014">
    <property type="protein sequence ID" value="MFI6504201.1"/>
    <property type="molecule type" value="Genomic_DNA"/>
</dbReference>
<dbReference type="InterPro" id="IPR029058">
    <property type="entry name" value="AB_hydrolase_fold"/>
</dbReference>
<dbReference type="PANTHER" id="PTHR12277:SF79">
    <property type="entry name" value="XAA-PRO DIPEPTIDYL-PEPTIDASE-RELATED"/>
    <property type="match status" value="1"/>
</dbReference>
<keyword evidence="1" id="KW-0472">Membrane</keyword>
<gene>
    <name evidence="3" type="ORF">ACIBG2_42930</name>
</gene>
<keyword evidence="1" id="KW-0812">Transmembrane</keyword>
<protein>
    <submittedName>
        <fullName evidence="3">Alpha/beta hydrolase</fullName>
    </submittedName>
</protein>
<evidence type="ECO:0000259" key="2">
    <source>
        <dbReference type="Pfam" id="PF12146"/>
    </source>
</evidence>
<evidence type="ECO:0000256" key="1">
    <source>
        <dbReference type="SAM" id="Phobius"/>
    </source>
</evidence>
<feature type="domain" description="Serine aminopeptidase S33" evidence="2">
    <location>
        <begin position="72"/>
        <end position="173"/>
    </location>
</feature>
<evidence type="ECO:0000313" key="4">
    <source>
        <dbReference type="Proteomes" id="UP001612741"/>
    </source>
</evidence>
<dbReference type="InterPro" id="IPR022742">
    <property type="entry name" value="Hydrolase_4"/>
</dbReference>
<evidence type="ECO:0000313" key="3">
    <source>
        <dbReference type="EMBL" id="MFI6504201.1"/>
    </source>
</evidence>